<reference evidence="5 6" key="1">
    <citation type="submission" date="2024-08" db="EMBL/GenBank/DDBJ databases">
        <title>Insights into the chromosomal genome structure of Flemingia macrophylla.</title>
        <authorList>
            <person name="Ding Y."/>
            <person name="Zhao Y."/>
            <person name="Bi W."/>
            <person name="Wu M."/>
            <person name="Zhao G."/>
            <person name="Gong Y."/>
            <person name="Li W."/>
            <person name="Zhang P."/>
        </authorList>
    </citation>
    <scope>NUCLEOTIDE SEQUENCE [LARGE SCALE GENOMIC DNA]</scope>
    <source>
        <strain evidence="5">DYQJB</strain>
        <tissue evidence="5">Leaf</tissue>
    </source>
</reference>
<feature type="domain" description="O-methyltransferase C-terminal" evidence="4">
    <location>
        <begin position="1"/>
        <end position="41"/>
    </location>
</feature>
<name>A0ABD1MMZ3_9FABA</name>
<evidence type="ECO:0000313" key="5">
    <source>
        <dbReference type="EMBL" id="KAL2337178.1"/>
    </source>
</evidence>
<evidence type="ECO:0000256" key="3">
    <source>
        <dbReference type="ARBA" id="ARBA00022691"/>
    </source>
</evidence>
<proteinExistence type="predicted"/>
<dbReference type="Pfam" id="PF00891">
    <property type="entry name" value="Methyltransf_2"/>
    <property type="match status" value="1"/>
</dbReference>
<evidence type="ECO:0000259" key="4">
    <source>
        <dbReference type="Pfam" id="PF00891"/>
    </source>
</evidence>
<dbReference type="AlphaFoldDB" id="A0ABD1MMZ3"/>
<organism evidence="5 6">
    <name type="scientific">Flemingia macrophylla</name>
    <dbReference type="NCBI Taxonomy" id="520843"/>
    <lineage>
        <taxon>Eukaryota</taxon>
        <taxon>Viridiplantae</taxon>
        <taxon>Streptophyta</taxon>
        <taxon>Embryophyta</taxon>
        <taxon>Tracheophyta</taxon>
        <taxon>Spermatophyta</taxon>
        <taxon>Magnoliopsida</taxon>
        <taxon>eudicotyledons</taxon>
        <taxon>Gunneridae</taxon>
        <taxon>Pentapetalae</taxon>
        <taxon>rosids</taxon>
        <taxon>fabids</taxon>
        <taxon>Fabales</taxon>
        <taxon>Fabaceae</taxon>
        <taxon>Papilionoideae</taxon>
        <taxon>50 kb inversion clade</taxon>
        <taxon>NPAAA clade</taxon>
        <taxon>indigoferoid/millettioid clade</taxon>
        <taxon>Phaseoleae</taxon>
        <taxon>Flemingia</taxon>
    </lineage>
</organism>
<keyword evidence="6" id="KW-1185">Reference proteome</keyword>
<dbReference type="PROSITE" id="PS51683">
    <property type="entry name" value="SAM_OMT_II"/>
    <property type="match status" value="1"/>
</dbReference>
<sequence>MFEDVPKGDVILLKAIFHNWSDEKCITILNNCYKALPQNGKKGGKQPPGVPTGSAAGVDAWIAGKRRRNAGGGFAIIA</sequence>
<keyword evidence="3" id="KW-0949">S-adenosyl-L-methionine</keyword>
<protein>
    <recommendedName>
        <fullName evidence="4">O-methyltransferase C-terminal domain-containing protein</fullName>
    </recommendedName>
</protein>
<accession>A0ABD1MMZ3</accession>
<evidence type="ECO:0000256" key="2">
    <source>
        <dbReference type="ARBA" id="ARBA00022679"/>
    </source>
</evidence>
<keyword evidence="2" id="KW-0808">Transferase</keyword>
<gene>
    <name evidence="5" type="ORF">Fmac_011624</name>
</gene>
<comment type="caution">
    <text evidence="5">The sequence shown here is derived from an EMBL/GenBank/DDBJ whole genome shotgun (WGS) entry which is preliminary data.</text>
</comment>
<evidence type="ECO:0000256" key="1">
    <source>
        <dbReference type="ARBA" id="ARBA00022603"/>
    </source>
</evidence>
<dbReference type="GO" id="GO:0008168">
    <property type="term" value="F:methyltransferase activity"/>
    <property type="evidence" value="ECO:0007669"/>
    <property type="project" value="UniProtKB-KW"/>
</dbReference>
<dbReference type="InterPro" id="IPR029063">
    <property type="entry name" value="SAM-dependent_MTases_sf"/>
</dbReference>
<dbReference type="SUPFAM" id="SSF53335">
    <property type="entry name" value="S-adenosyl-L-methionine-dependent methyltransferases"/>
    <property type="match status" value="1"/>
</dbReference>
<dbReference type="EMBL" id="JBGMDY010000004">
    <property type="protein sequence ID" value="KAL2337178.1"/>
    <property type="molecule type" value="Genomic_DNA"/>
</dbReference>
<evidence type="ECO:0000313" key="6">
    <source>
        <dbReference type="Proteomes" id="UP001603857"/>
    </source>
</evidence>
<dbReference type="GO" id="GO:0032259">
    <property type="term" value="P:methylation"/>
    <property type="evidence" value="ECO:0007669"/>
    <property type="project" value="UniProtKB-KW"/>
</dbReference>
<dbReference type="InterPro" id="IPR001077">
    <property type="entry name" value="COMT_C"/>
</dbReference>
<dbReference type="PANTHER" id="PTHR11746">
    <property type="entry name" value="O-METHYLTRANSFERASE"/>
    <property type="match status" value="1"/>
</dbReference>
<dbReference type="InterPro" id="IPR016461">
    <property type="entry name" value="COMT-like"/>
</dbReference>
<dbReference type="Gene3D" id="3.40.50.150">
    <property type="entry name" value="Vaccinia Virus protein VP39"/>
    <property type="match status" value="1"/>
</dbReference>
<keyword evidence="1" id="KW-0489">Methyltransferase</keyword>
<dbReference type="Proteomes" id="UP001603857">
    <property type="component" value="Unassembled WGS sequence"/>
</dbReference>